<dbReference type="AlphaFoldDB" id="A0AAV2A5P6"/>
<feature type="domain" description="Methyltransferase type 11" evidence="2">
    <location>
        <begin position="89"/>
        <end position="186"/>
    </location>
</feature>
<organism evidence="3 4">
    <name type="scientific">Larinioides sclopetarius</name>
    <dbReference type="NCBI Taxonomy" id="280406"/>
    <lineage>
        <taxon>Eukaryota</taxon>
        <taxon>Metazoa</taxon>
        <taxon>Ecdysozoa</taxon>
        <taxon>Arthropoda</taxon>
        <taxon>Chelicerata</taxon>
        <taxon>Arachnida</taxon>
        <taxon>Araneae</taxon>
        <taxon>Araneomorphae</taxon>
        <taxon>Entelegynae</taxon>
        <taxon>Araneoidea</taxon>
        <taxon>Araneidae</taxon>
        <taxon>Larinioides</taxon>
    </lineage>
</organism>
<dbReference type="SUPFAM" id="SSF53335">
    <property type="entry name" value="S-adenosyl-L-methionine-dependent methyltransferases"/>
    <property type="match status" value="1"/>
</dbReference>
<accession>A0AAV2A5P6</accession>
<dbReference type="Proteomes" id="UP001497382">
    <property type="component" value="Unassembled WGS sequence"/>
</dbReference>
<evidence type="ECO:0000259" key="2">
    <source>
        <dbReference type="Pfam" id="PF08241"/>
    </source>
</evidence>
<dbReference type="InterPro" id="IPR029063">
    <property type="entry name" value="SAM-dependent_MTases_sf"/>
</dbReference>
<evidence type="ECO:0000256" key="1">
    <source>
        <dbReference type="SAM" id="Phobius"/>
    </source>
</evidence>
<name>A0AAV2A5P6_9ARAC</name>
<dbReference type="PANTHER" id="PTHR45036">
    <property type="entry name" value="METHYLTRANSFERASE LIKE 7B"/>
    <property type="match status" value="1"/>
</dbReference>
<dbReference type="Pfam" id="PF08241">
    <property type="entry name" value="Methyltransf_11"/>
    <property type="match status" value="1"/>
</dbReference>
<dbReference type="PANTHER" id="PTHR45036:SF1">
    <property type="entry name" value="METHYLTRANSFERASE LIKE 7A"/>
    <property type="match status" value="1"/>
</dbReference>
<reference evidence="3 4" key="1">
    <citation type="submission" date="2024-04" db="EMBL/GenBank/DDBJ databases">
        <authorList>
            <person name="Rising A."/>
            <person name="Reimegard J."/>
            <person name="Sonavane S."/>
            <person name="Akerstrom W."/>
            <person name="Nylinder S."/>
            <person name="Hedman E."/>
            <person name="Kallberg Y."/>
        </authorList>
    </citation>
    <scope>NUCLEOTIDE SEQUENCE [LARGE SCALE GENOMIC DNA]</scope>
</reference>
<comment type="caution">
    <text evidence="3">The sequence shown here is derived from an EMBL/GenBank/DDBJ whole genome shotgun (WGS) entry which is preliminary data.</text>
</comment>
<protein>
    <recommendedName>
        <fullName evidence="2">Methyltransferase type 11 domain-containing protein</fullName>
    </recommendedName>
</protein>
<feature type="transmembrane region" description="Helical" evidence="1">
    <location>
        <begin position="45"/>
        <end position="65"/>
    </location>
</feature>
<keyword evidence="1" id="KW-1133">Transmembrane helix</keyword>
<feature type="transmembrane region" description="Helical" evidence="1">
    <location>
        <begin position="12"/>
        <end position="33"/>
    </location>
</feature>
<dbReference type="Gene3D" id="3.40.50.150">
    <property type="entry name" value="Vaccinia Virus protein VP39"/>
    <property type="match status" value="1"/>
</dbReference>
<dbReference type="InterPro" id="IPR052356">
    <property type="entry name" value="Thiol_S-MT"/>
</dbReference>
<dbReference type="EMBL" id="CAXIEN010000121">
    <property type="protein sequence ID" value="CAL1279327.1"/>
    <property type="molecule type" value="Genomic_DNA"/>
</dbReference>
<dbReference type="InterPro" id="IPR013216">
    <property type="entry name" value="Methyltransf_11"/>
</dbReference>
<sequence length="259" mass="30236">MEKYTEVIGKIVWFFSAILMWGLATTVGLPITISLWLSTTFRDVFFSWTYVYIIQFFFQSQLVSLRKKMFQLLQKNLSSKQRSDPLEVLEIGIGDGANLPYYPDNCKLTVVDKNKFFEPYFRKSAKMYPHISYQRTVIQSAENMMDVEDNSMDVVVTSLFQCSCEDPDKVLQEILRVLKPGGKYVCMEHVAFPKKTVGFLLQKIVHPIWYLYSNGCTLDRDLEKKIKQAGFSEVVCEQYVKPQWWMFIARHFIVAMATK</sequence>
<dbReference type="GO" id="GO:0008757">
    <property type="term" value="F:S-adenosylmethionine-dependent methyltransferase activity"/>
    <property type="evidence" value="ECO:0007669"/>
    <property type="project" value="InterPro"/>
</dbReference>
<proteinExistence type="predicted"/>
<keyword evidence="4" id="KW-1185">Reference proteome</keyword>
<evidence type="ECO:0000313" key="3">
    <source>
        <dbReference type="EMBL" id="CAL1279327.1"/>
    </source>
</evidence>
<dbReference type="CDD" id="cd02440">
    <property type="entry name" value="AdoMet_MTases"/>
    <property type="match status" value="1"/>
</dbReference>
<keyword evidence="1" id="KW-0472">Membrane</keyword>
<gene>
    <name evidence="3" type="ORF">LARSCL_LOCUS10286</name>
</gene>
<keyword evidence="1" id="KW-0812">Transmembrane</keyword>
<evidence type="ECO:0000313" key="4">
    <source>
        <dbReference type="Proteomes" id="UP001497382"/>
    </source>
</evidence>